<name>A0A848CU05_ANEAE</name>
<dbReference type="NCBIfam" id="TIGR01733">
    <property type="entry name" value="AA-adenyl-dom"/>
    <property type="match status" value="1"/>
</dbReference>
<dbReference type="AlphaFoldDB" id="A0A848CU05"/>
<dbReference type="Pfam" id="PF00550">
    <property type="entry name" value="PP-binding"/>
    <property type="match status" value="1"/>
</dbReference>
<gene>
    <name evidence="7" type="ORF">HF838_04055</name>
</gene>
<dbReference type="CDD" id="cd05235">
    <property type="entry name" value="SDR_e1"/>
    <property type="match status" value="1"/>
</dbReference>
<dbReference type="InterPro" id="IPR036736">
    <property type="entry name" value="ACP-like_sf"/>
</dbReference>
<dbReference type="InterPro" id="IPR010071">
    <property type="entry name" value="AA_adenyl_dom"/>
</dbReference>
<evidence type="ECO:0000256" key="2">
    <source>
        <dbReference type="ARBA" id="ARBA00022450"/>
    </source>
</evidence>
<dbReference type="InterPro" id="IPR013120">
    <property type="entry name" value="FAR_NAD-bd"/>
</dbReference>
<dbReference type="GO" id="GO:0017000">
    <property type="term" value="P:antibiotic biosynthetic process"/>
    <property type="evidence" value="ECO:0007669"/>
    <property type="project" value="UniProtKB-KW"/>
</dbReference>
<evidence type="ECO:0000256" key="5">
    <source>
        <dbReference type="ARBA" id="ARBA00023268"/>
    </source>
</evidence>
<dbReference type="GO" id="GO:0003824">
    <property type="term" value="F:catalytic activity"/>
    <property type="evidence" value="ECO:0007669"/>
    <property type="project" value="UniProtKB-KW"/>
</dbReference>
<sequence length="1263" mass="142442">MKVRENEGSMERYWFDRLIGPLPVVGIPSDFPRSSVRGFEKEAVSVSIRGSWAQKVRNVCKDKGVSIEAFMLSAYFVWLYRLTHEEDIIVGVQLFSGEGDKDELTLPIRISLTGIESFECLTTQVKARLSEAIEHRSEFRTYRDNRTEENEENAGIVYPAIFVMGETTYEELPAPIVWNVDMHTRHQIETTFNNKVFTRASIHRFIEQYENILEAVTLQPSAHFREIDILSEEECKLYRKLNDTKENFPFDKTLSSMFVEAARQFSSHIALSSDKGQLTYEELNGKSNQVARMLRAHGLKQGDFVALFMERSIETVVGLLGIMKAGGVYVPIDPEYPGSRIEYMIEDSRATFIVTKAEFMGTLDKSTHSCQHEAQVLCLDDTQLVQYSDENVAAYPKATDPAYMIYTSGSTGRPKGTVIVHQSAVNLLVYLRKPYECMPDDVFLQFASYSFDASIAETFSALFWGARLHLLSNMERVAIEEFANAAERVKATGALALPTAFFKQIAAYLEDNSIRKLRTIKRIIVAGEALTGETVRLWQKRFGLDINIFNAYGPTECTVGTTIYLVEKEVPSEQVYIPIGKPYDNYETYIIDPNGKLCPIHVPGELYIGGAGLAKEYLNKPDKTAEAFIPHLFSDAPGARLYKSGDIVRLLADGNIEYVGRKDNQVKIRGHRIEMDEIEDAFAKQQDVEHVAVVAKTADDGNKRLVAYYSACSAYPLDEGNIRKFLAQSLPAYMIPEQFIYLENMPVSPTGKIDRKLLAAREDKISLGRDSGEAPQSETEKRMAEAWEQVLGIGEIGVNDDFFDIGGHSLKIISILVLLKPHFPSLKIQDFFRYRTIAALAEYVEQAAEKEMKPVRSLADRKHGYKDLIEPPALKGARVEHRKAMEHVLVTGGTGYLGAHIVHELLQRTEAIVYCLTRGSDKHSPEQRLMDTLSFYFPDVDLSVFEKRMIAVEGDLGEPNLSLMPDMRSELADKIDTVIHCAADVRHFGDAEHFEKINVRGTSLLLDMIRGKQGAHFHHISTVSVPEDLAASGQWDYFVQHGDFSYDTVLENEYSNSKLRAENVIRTAMKEGIPATIHRVGNLVGRAKTGKFQRNIESNAFYRMMKAMLLLRIAPTADWYVDLTPVDYASQAIVNLAAQPAMEGRTFHICNPEQIHYTDFINELHAIGYEVALLEPTEYTESLFRLNGIKEKAEALELAMAQLEGDGARDSEYRYICTNAQEILAKEGIYCPKPDHDLLQALVAHAVEVGYFPRAKEYVLARE</sequence>
<comment type="caution">
    <text evidence="7">The sequence shown here is derived from an EMBL/GenBank/DDBJ whole genome shotgun (WGS) entry which is preliminary data.</text>
</comment>
<organism evidence="7 8">
    <name type="scientific">Aneurinibacillus aneurinilyticus</name>
    <name type="common">Bacillus aneurinolyticus</name>
    <dbReference type="NCBI Taxonomy" id="1391"/>
    <lineage>
        <taxon>Bacteria</taxon>
        <taxon>Bacillati</taxon>
        <taxon>Bacillota</taxon>
        <taxon>Bacilli</taxon>
        <taxon>Bacillales</taxon>
        <taxon>Paenibacillaceae</taxon>
        <taxon>Aneurinibacillus group</taxon>
        <taxon>Aneurinibacillus</taxon>
    </lineage>
</organism>
<comment type="similarity">
    <text evidence="1">Belongs to the ATP-dependent AMP-binding enzyme family.</text>
</comment>
<dbReference type="PROSITE" id="PS50075">
    <property type="entry name" value="CARRIER"/>
    <property type="match status" value="1"/>
</dbReference>
<evidence type="ECO:0000313" key="8">
    <source>
        <dbReference type="Proteomes" id="UP000561326"/>
    </source>
</evidence>
<feature type="domain" description="Carrier" evidence="6">
    <location>
        <begin position="774"/>
        <end position="848"/>
    </location>
</feature>
<dbReference type="InterPro" id="IPR020845">
    <property type="entry name" value="AMP-binding_CS"/>
</dbReference>
<dbReference type="InterPro" id="IPR036291">
    <property type="entry name" value="NAD(P)-bd_dom_sf"/>
</dbReference>
<dbReference type="InterPro" id="IPR010080">
    <property type="entry name" value="Thioester_reductase-like_dom"/>
</dbReference>
<dbReference type="Gene3D" id="1.10.1200.10">
    <property type="entry name" value="ACP-like"/>
    <property type="match status" value="1"/>
</dbReference>
<dbReference type="SUPFAM" id="SSF51735">
    <property type="entry name" value="NAD(P)-binding Rossmann-fold domains"/>
    <property type="match status" value="1"/>
</dbReference>
<evidence type="ECO:0000313" key="7">
    <source>
        <dbReference type="EMBL" id="NME97427.1"/>
    </source>
</evidence>
<dbReference type="PROSITE" id="PS00455">
    <property type="entry name" value="AMP_BINDING"/>
    <property type="match status" value="1"/>
</dbReference>
<proteinExistence type="inferred from homology"/>
<dbReference type="SUPFAM" id="SSF52777">
    <property type="entry name" value="CoA-dependent acyltransferases"/>
    <property type="match status" value="1"/>
</dbReference>
<evidence type="ECO:0000256" key="1">
    <source>
        <dbReference type="ARBA" id="ARBA00006432"/>
    </source>
</evidence>
<dbReference type="Gene3D" id="3.40.50.720">
    <property type="entry name" value="NAD(P)-binding Rossmann-like Domain"/>
    <property type="match status" value="1"/>
</dbReference>
<evidence type="ECO:0000256" key="3">
    <source>
        <dbReference type="ARBA" id="ARBA00022553"/>
    </source>
</evidence>
<dbReference type="RefSeq" id="WP_021620294.1">
    <property type="nucleotide sequence ID" value="NZ_CABKST010000079.1"/>
</dbReference>
<evidence type="ECO:0000256" key="4">
    <source>
        <dbReference type="ARBA" id="ARBA00023194"/>
    </source>
</evidence>
<dbReference type="SUPFAM" id="SSF56801">
    <property type="entry name" value="Acetyl-CoA synthetase-like"/>
    <property type="match status" value="1"/>
</dbReference>
<keyword evidence="3" id="KW-0597">Phosphoprotein</keyword>
<dbReference type="FunFam" id="3.40.50.980:FF:000001">
    <property type="entry name" value="Non-ribosomal peptide synthetase"/>
    <property type="match status" value="1"/>
</dbReference>
<keyword evidence="4" id="KW-0045">Antibiotic biosynthesis</keyword>
<dbReference type="InterPro" id="IPR045851">
    <property type="entry name" value="AMP-bd_C_sf"/>
</dbReference>
<dbReference type="Gene3D" id="3.40.50.980">
    <property type="match status" value="2"/>
</dbReference>
<keyword evidence="2" id="KW-0596">Phosphopantetheine</keyword>
<dbReference type="PANTHER" id="PTHR44845">
    <property type="entry name" value="CARRIER DOMAIN-CONTAINING PROTEIN"/>
    <property type="match status" value="1"/>
</dbReference>
<dbReference type="InterPro" id="IPR009081">
    <property type="entry name" value="PP-bd_ACP"/>
</dbReference>
<dbReference type="Pfam" id="PF00668">
    <property type="entry name" value="Condensation"/>
    <property type="match status" value="1"/>
</dbReference>
<dbReference type="Pfam" id="PF13193">
    <property type="entry name" value="AMP-binding_C"/>
    <property type="match status" value="1"/>
</dbReference>
<evidence type="ECO:0000259" key="6">
    <source>
        <dbReference type="PROSITE" id="PS50075"/>
    </source>
</evidence>
<dbReference type="Gene3D" id="2.30.38.10">
    <property type="entry name" value="Luciferase, Domain 3"/>
    <property type="match status" value="1"/>
</dbReference>
<dbReference type="PIRSF" id="PIRSF001617">
    <property type="entry name" value="Alpha-AR"/>
    <property type="match status" value="1"/>
</dbReference>
<protein>
    <submittedName>
        <fullName evidence="7">Non-ribosomal peptide synthetase</fullName>
    </submittedName>
</protein>
<dbReference type="CDD" id="cd05930">
    <property type="entry name" value="A_NRPS"/>
    <property type="match status" value="1"/>
</dbReference>
<dbReference type="Gene3D" id="3.30.300.30">
    <property type="match status" value="1"/>
</dbReference>
<reference evidence="7 8" key="1">
    <citation type="submission" date="2020-04" db="EMBL/GenBank/DDBJ databases">
        <authorList>
            <person name="Hitch T.C.A."/>
            <person name="Wylensek D."/>
            <person name="Clavel T."/>
        </authorList>
    </citation>
    <scope>NUCLEOTIDE SEQUENCE [LARGE SCALE GENOMIC DNA]</scope>
    <source>
        <strain evidence="7 8">WB01_D5_05</strain>
    </source>
</reference>
<accession>A0A848CU05</accession>
<dbReference type="OrthoDB" id="9765680at2"/>
<dbReference type="InterPro" id="IPR000873">
    <property type="entry name" value="AMP-dep_synth/lig_dom"/>
</dbReference>
<dbReference type="Pfam" id="PF00501">
    <property type="entry name" value="AMP-binding"/>
    <property type="match status" value="1"/>
</dbReference>
<dbReference type="Pfam" id="PF07993">
    <property type="entry name" value="NAD_binding_4"/>
    <property type="match status" value="1"/>
</dbReference>
<dbReference type="PANTHER" id="PTHR44845:SF7">
    <property type="entry name" value="PLIPASTATIN SYNTHASE SUBUNIT D"/>
    <property type="match status" value="1"/>
</dbReference>
<dbReference type="GeneID" id="92838196"/>
<dbReference type="NCBIfam" id="TIGR01746">
    <property type="entry name" value="Thioester-redct"/>
    <property type="match status" value="1"/>
</dbReference>
<keyword evidence="5" id="KW-0511">Multifunctional enzyme</keyword>
<dbReference type="Proteomes" id="UP000561326">
    <property type="component" value="Unassembled WGS sequence"/>
</dbReference>
<dbReference type="FunFam" id="3.40.50.12780:FF:000012">
    <property type="entry name" value="Non-ribosomal peptide synthetase"/>
    <property type="match status" value="1"/>
</dbReference>
<dbReference type="InterPro" id="IPR001242">
    <property type="entry name" value="Condensation_dom"/>
</dbReference>
<dbReference type="InterPro" id="IPR025110">
    <property type="entry name" value="AMP-bd_C"/>
</dbReference>
<dbReference type="EMBL" id="JABAGO010000003">
    <property type="protein sequence ID" value="NME97427.1"/>
    <property type="molecule type" value="Genomic_DNA"/>
</dbReference>
<dbReference type="Gene3D" id="3.30.559.30">
    <property type="entry name" value="Nonribosomal peptide synthetase, condensation domain"/>
    <property type="match status" value="1"/>
</dbReference>
<dbReference type="SUPFAM" id="SSF47336">
    <property type="entry name" value="ACP-like"/>
    <property type="match status" value="1"/>
</dbReference>